<feature type="transmembrane region" description="Helical" evidence="6">
    <location>
        <begin position="227"/>
        <end position="245"/>
    </location>
</feature>
<comment type="similarity">
    <text evidence="6">Belongs to the LPG synthase family.</text>
</comment>
<proteinExistence type="inferred from homology"/>
<feature type="transmembrane region" description="Helical" evidence="6">
    <location>
        <begin position="124"/>
        <end position="146"/>
    </location>
</feature>
<dbReference type="InterPro" id="IPR022791">
    <property type="entry name" value="L-PG_synthase/AglD"/>
</dbReference>
<sequence length="339" mass="38295">MTKRNGIVFVMMLLIGLGIFYWSFRTVNLHEFAQDLRQTNWWWLLVAVGAMVIYLLLEAVVVKVFVNDAHEKLSWKDAIRVPLVEQFGNGITPFATGGQPMQMITMAQAGIDPGRAGSILLMKFVVYQGMIVVNFILALVIGYQYIADKLHAWAIFVILGFLVHLAVIVGLLLVMYWPALTNTLVQWLFKPIQRFKPDKATAWRETVDAKIVNFHQESVRMSHDWPALWRAIVVTFFQMIIYYLIPYFILLGLGVSHVNIILVTAFHILIVMVISLFPIPGGTGGAEAGFAMLFAQFLPNAALLVFAMAIWRLITYYMGMFAGILAFSLSADKIERGKE</sequence>
<reference evidence="7 8" key="1">
    <citation type="journal article" date="2015" name="Microbiology (Mosc.)">
        <title>Genomics of the Weissella cibaria species with an examination of its metabolic traits.</title>
        <authorList>
            <person name="Lynch K.M."/>
            <person name="Lucid A."/>
            <person name="Arendt E.K."/>
            <person name="Sleator R.D."/>
            <person name="Lucey B."/>
            <person name="Coffey A."/>
        </authorList>
    </citation>
    <scope>NUCLEOTIDE SEQUENCE [LARGE SCALE GENOMIC DNA]</scope>
    <source>
        <strain evidence="7 8">AB3b</strain>
    </source>
</reference>
<protein>
    <recommendedName>
        <fullName evidence="6">Phosphatidylglycerol lysyltransferase</fullName>
        <ecNumber evidence="6">2.3.2.3</ecNumber>
    </recommendedName>
    <alternativeName>
        <fullName evidence="6">Lysylphosphatidylglycerol synthase</fullName>
    </alternativeName>
</protein>
<comment type="subcellular location">
    <subcellularLocation>
        <location evidence="1 6">Cell membrane</location>
        <topology evidence="1 6">Multi-pass membrane protein</topology>
    </subcellularLocation>
</comment>
<evidence type="ECO:0000313" key="7">
    <source>
        <dbReference type="EMBL" id="KIU24729.1"/>
    </source>
</evidence>
<accession>A0A0D1KJ35</accession>
<evidence type="ECO:0000256" key="4">
    <source>
        <dbReference type="ARBA" id="ARBA00022989"/>
    </source>
</evidence>
<dbReference type="Proteomes" id="UP000032289">
    <property type="component" value="Unassembled WGS sequence"/>
</dbReference>
<keyword evidence="2" id="KW-1003">Cell membrane</keyword>
<dbReference type="AlphaFoldDB" id="A0A0D1KJ35"/>
<comment type="caution">
    <text evidence="7">The sequence shown here is derived from an EMBL/GenBank/DDBJ whole genome shotgun (WGS) entry which is preliminary data.</text>
</comment>
<dbReference type="GO" id="GO:0050071">
    <property type="term" value="F:phosphatidylglycerol lysyltransferase activity"/>
    <property type="evidence" value="ECO:0007669"/>
    <property type="project" value="UniProtKB-EC"/>
</dbReference>
<dbReference type="PANTHER" id="PTHR37693">
    <property type="entry name" value="PHOSPHATIDYLGLYCEROL LYSYLTRANSFERASE"/>
    <property type="match status" value="1"/>
</dbReference>
<dbReference type="GO" id="GO:0046677">
    <property type="term" value="P:response to antibiotic"/>
    <property type="evidence" value="ECO:0007669"/>
    <property type="project" value="UniProtKB-KW"/>
</dbReference>
<evidence type="ECO:0000256" key="2">
    <source>
        <dbReference type="ARBA" id="ARBA00022475"/>
    </source>
</evidence>
<dbReference type="EMBL" id="JWHT01000027">
    <property type="protein sequence ID" value="KIU24729.1"/>
    <property type="molecule type" value="Genomic_DNA"/>
</dbReference>
<comment type="function">
    <text evidence="6">Catalyzes the transfer of a lysyl group from L-lysyl-tRNA(Lys) to membrane-bound phosphatidylglycerol (PG), which produces lysylphosphatidylglycerol (LPG), a major component of the bacterial membrane with a positive net charge. LPG synthesis contributes to bacterial virulence as it is involved in the resistance mechanism against cationic antimicrobial peptides (CAMP) produces by the host's immune system (defensins, cathelicidins) and by the competing microorganisms.</text>
</comment>
<dbReference type="GO" id="GO:0005886">
    <property type="term" value="C:plasma membrane"/>
    <property type="evidence" value="ECO:0007669"/>
    <property type="project" value="UniProtKB-SubCell"/>
</dbReference>
<feature type="transmembrane region" description="Helical" evidence="6">
    <location>
        <begin position="152"/>
        <end position="177"/>
    </location>
</feature>
<dbReference type="NCBIfam" id="TIGR00374">
    <property type="entry name" value="flippase-like domain"/>
    <property type="match status" value="1"/>
</dbReference>
<keyword evidence="3 6" id="KW-0812">Transmembrane</keyword>
<feature type="transmembrane region" description="Helical" evidence="6">
    <location>
        <begin position="289"/>
        <end position="308"/>
    </location>
</feature>
<dbReference type="GO" id="GO:0006629">
    <property type="term" value="P:lipid metabolic process"/>
    <property type="evidence" value="ECO:0007669"/>
    <property type="project" value="UniProtKB-KW"/>
</dbReference>
<dbReference type="EC" id="2.3.2.3" evidence="6"/>
<dbReference type="PATRIC" id="fig|137591.24.peg.1057"/>
<feature type="transmembrane region" description="Helical" evidence="6">
    <location>
        <begin position="257"/>
        <end position="277"/>
    </location>
</feature>
<evidence type="ECO:0000256" key="3">
    <source>
        <dbReference type="ARBA" id="ARBA00022692"/>
    </source>
</evidence>
<evidence type="ECO:0000313" key="8">
    <source>
        <dbReference type="Proteomes" id="UP000032289"/>
    </source>
</evidence>
<organism evidence="7 8">
    <name type="scientific">Weissella cibaria</name>
    <dbReference type="NCBI Taxonomy" id="137591"/>
    <lineage>
        <taxon>Bacteria</taxon>
        <taxon>Bacillati</taxon>
        <taxon>Bacillota</taxon>
        <taxon>Bacilli</taxon>
        <taxon>Lactobacillales</taxon>
        <taxon>Lactobacillaceae</taxon>
        <taxon>Weissella</taxon>
    </lineage>
</organism>
<dbReference type="PANTHER" id="PTHR37693:SF1">
    <property type="entry name" value="INTEGRAL MEMBRANE PROTEIN"/>
    <property type="match status" value="1"/>
</dbReference>
<feature type="transmembrane region" description="Helical" evidence="6">
    <location>
        <begin position="7"/>
        <end position="24"/>
    </location>
</feature>
<dbReference type="RefSeq" id="WP_043941147.1">
    <property type="nucleotide sequence ID" value="NZ_JWHT01000027.1"/>
</dbReference>
<gene>
    <name evidence="6" type="primary">mprF</name>
    <name evidence="7" type="ORF">ab3b_01079</name>
</gene>
<keyword evidence="6" id="KW-0808">Transferase</keyword>
<feature type="transmembrane region" description="Helical" evidence="6">
    <location>
        <begin position="44"/>
        <end position="66"/>
    </location>
</feature>
<evidence type="ECO:0000256" key="6">
    <source>
        <dbReference type="RuleBase" id="RU363042"/>
    </source>
</evidence>
<keyword evidence="5 6" id="KW-0472">Membrane</keyword>
<evidence type="ECO:0000256" key="1">
    <source>
        <dbReference type="ARBA" id="ARBA00004651"/>
    </source>
</evidence>
<comment type="catalytic activity">
    <reaction evidence="6">
        <text>L-lysyl-tRNA(Lys) + a 1,2-diacyl-sn-glycero-3-phospho-(1'-sn-glycerol) = a 1,2-diacyl-sn-glycero-3-phospho-1'-(3'-O-L-lysyl)-sn-glycerol + tRNA(Lys)</text>
        <dbReference type="Rhea" id="RHEA:10668"/>
        <dbReference type="Rhea" id="RHEA-COMP:9696"/>
        <dbReference type="Rhea" id="RHEA-COMP:9697"/>
        <dbReference type="ChEBI" id="CHEBI:64716"/>
        <dbReference type="ChEBI" id="CHEBI:75792"/>
        <dbReference type="ChEBI" id="CHEBI:78442"/>
        <dbReference type="ChEBI" id="CHEBI:78529"/>
        <dbReference type="EC" id="2.3.2.3"/>
    </reaction>
</comment>
<keyword evidence="4 6" id="KW-1133">Transmembrane helix</keyword>
<evidence type="ECO:0000256" key="5">
    <source>
        <dbReference type="ARBA" id="ARBA00023136"/>
    </source>
</evidence>
<keyword evidence="6" id="KW-0443">Lipid metabolism</keyword>
<dbReference type="Pfam" id="PF03706">
    <property type="entry name" value="LPG_synthase_TM"/>
    <property type="match status" value="1"/>
</dbReference>
<keyword evidence="6" id="KW-0046">Antibiotic resistance</keyword>
<name>A0A0D1KJ35_9LACO</name>